<reference evidence="1" key="1">
    <citation type="submission" date="2024-06" db="EMBL/GenBank/DDBJ databases">
        <authorList>
            <person name="Sun Y."/>
        </authorList>
    </citation>
    <scope>NUCLEOTIDE SEQUENCE</scope>
    <source>
        <strain evidence="1">IGA1.0</strain>
    </source>
</reference>
<name>A0AAU7QKB5_9GAMM</name>
<dbReference type="PANTHER" id="PTHR30121">
    <property type="entry name" value="UNCHARACTERIZED PROTEIN YJGR-RELATED"/>
    <property type="match status" value="1"/>
</dbReference>
<protein>
    <recommendedName>
        <fullName evidence="2">ATP-binding protein</fullName>
    </recommendedName>
</protein>
<accession>A0AAU7QKB5</accession>
<evidence type="ECO:0008006" key="2">
    <source>
        <dbReference type="Google" id="ProtNLM"/>
    </source>
</evidence>
<sequence length="1843" mass="200292">MSKLAHAMATWVKDRMATEILSLSDGSRECRAVFCAPPAVMLKEVFELLAGDGHLLEAMTADDTRISYPVVLQVDDVPDGALLAGAGQSGLCSFHGLASIRNAPGCGTFLTLIAPDGQVSDTHESTRKAFGVAAIAHKGGTPISTWWNDPFVQEMVEKGLGDGDSMQLEQATRLVHEAVVAADAASQHEVSRSGAWKVIEGLWELRDSGMALDARISLAAGFPLSEDGQVDADRKSSVLDALVDKFESVNLGTGIEQLKARARDEAESESLDAFLAHIRRRCEVVTALKRSMPYFYAPDDIEPPPAWWMALTLQRWESLLEEDAPNAEIEVSCANPLAIPMKGFAPVVRDVARIRIHVRLPEGAEVPQVRVTREGPGGVGNRREWILSGKGELELEDDSIPQHKSPVKYAVEAIGLDTRKATLKLISLATWEPGLIVFSRTATKGKVPKLAAGKPIETTLEMSGTGRHYLDIYARPDVEITSAEALGSSQDEDIESVRIGRVSEHEYGLEVEAGGERFYEFDVVNTSTSKKEKFRIYLLANESAAEECTSYFEFHLARNSRRESGRLPRAVHANSQARSAQLQGWMLDESCVARSYYPFVLAADYASEWRRREWSSPEDTIFSAARFLNDPRPAPADMQPPAAFARARQAIAAKVRGVEGSDLVESANLGELLVTDKEFESAVDAYIRSYLDWLSSSPAEACWCDIGLVIELESDGETLAQVPNAIIVSPLHPIRFAWQCLAQRAMYLASRKLPCPAASIMDPDCVPDTIVLPLRDATGGTNDVTYFSVECSSDYWGILWNTSRLDKLAKLGASAPLDREMGLLVGGISSGFSVSQVHRAMDDVCEMLVAKPVIGVLVSSAAGQNNACNEGILSWGRKHFSGDGSDLQNALRIGASEVHIFDERGEDVRPDDAEISNLAEDTSNAVQWYSAPESTDSHDLAIIAQLETSNAAALPTKLTSPLGVGGLVRARIREQQRTGGGQFLCESRIAGPARVSGDGIADNTAKAIARLEGWASSPMGYVFAPSINAVKKALDKAEFAAVSSSAVDPACFLGNWLEGTYLWDYELPSYSGRSGDSNGYYLLSRIKPLDLETMKIVLQRLPDCSALPQEELSAIVQEVARRGIPTVRGLSAGNSGAAGDLGLFVATRLLQDSFRGSGANDGLLQPWVENAGEHLITLVIPVDPFQRYLEDLGKAIKKPTMHRPDLVVVGLLITDSSVRCKLTPIEVKNRSGNTQMTSALRLDALSQAKSLSALLQTLRQTYTDDQEMLLWRLAYQNLLNSMIGYGFRVYSQHLAEGGRAAVWSGLQSKVMEAVLSSEMVLEVDEAGRLIVIDGSAVSGPRDTDSDGFRETIELSQADASLIVQGKTGALYKSMKESLADWALLPSTKAVEVVAPIDVAPIETIFTDATKASAATTTATTATGQEGPMGEPRAAVVSAVGTVKLVQDDKDVVPVMPSEAPATEDGSAQTGLDLRVGEALDGFQAHIRHLNLGHTALNQMNMGVVGDLGTGKTQLLKSLVFQIASGEAGNRGIKPNVLIFDYKKDYSTEDFVQATGARVIRPQQLPLNLFDLSASSQAITPWLERYRFFADVLDKIYPGIGPVQRDRLKNAIKDAYKGYADGAYPTIHDVHRNYVAALKGGADSLSGILGDIVDMDLFAEDQASIVGPDEFLKGVVVIALNDLGQDDRTKSMLVAIMLNVFYERMLRIPKRPFLGKNGDMRVVDSMLLVDEADNIMQYEFDVLRKVLLQGREFGVGVILASQYLSHFKAGATDYREMLLTWSLHKVPNISAKDLGPLGLNDPSALQQVAERIKTLGLHECFYKTHDVAGEFIKGSPFYRRGEWT</sequence>
<evidence type="ECO:0000313" key="1">
    <source>
        <dbReference type="EMBL" id="XBS89931.1"/>
    </source>
</evidence>
<dbReference type="EMBL" id="CP157948">
    <property type="protein sequence ID" value="XBS89931.1"/>
    <property type="molecule type" value="Genomic_DNA"/>
</dbReference>
<proteinExistence type="predicted"/>
<dbReference type="InterPro" id="IPR027417">
    <property type="entry name" value="P-loop_NTPase"/>
</dbReference>
<dbReference type="SUPFAM" id="SSF52540">
    <property type="entry name" value="P-loop containing nucleoside triphosphate hydrolases"/>
    <property type="match status" value="1"/>
</dbReference>
<dbReference type="InterPro" id="IPR051162">
    <property type="entry name" value="T4SS_component"/>
</dbReference>
<organism evidence="1">
    <name type="scientific">Rhodanobacter sp. IGA1.0</name>
    <dbReference type="NCBI Taxonomy" id="3158582"/>
    <lineage>
        <taxon>Bacteria</taxon>
        <taxon>Pseudomonadati</taxon>
        <taxon>Pseudomonadota</taxon>
        <taxon>Gammaproteobacteria</taxon>
        <taxon>Lysobacterales</taxon>
        <taxon>Rhodanobacteraceae</taxon>
        <taxon>Rhodanobacter</taxon>
    </lineage>
</organism>
<dbReference type="Gene3D" id="3.40.50.300">
    <property type="entry name" value="P-loop containing nucleotide triphosphate hydrolases"/>
    <property type="match status" value="2"/>
</dbReference>
<gene>
    <name evidence="1" type="ORF">ABNK63_16295</name>
</gene>
<dbReference type="RefSeq" id="WP_350016224.1">
    <property type="nucleotide sequence ID" value="NZ_CP157948.1"/>
</dbReference>
<dbReference type="PANTHER" id="PTHR30121:SF6">
    <property type="entry name" value="SLR6007 PROTEIN"/>
    <property type="match status" value="1"/>
</dbReference>